<evidence type="ECO:0000259" key="2">
    <source>
        <dbReference type="PROSITE" id="PS50006"/>
    </source>
</evidence>
<name>A0A8A4ZC51_9MICO</name>
<dbReference type="CDD" id="cd00060">
    <property type="entry name" value="FHA"/>
    <property type="match status" value="1"/>
</dbReference>
<evidence type="ECO:0000313" key="3">
    <source>
        <dbReference type="EMBL" id="QTE28991.1"/>
    </source>
</evidence>
<reference evidence="3" key="1">
    <citation type="submission" date="2021-03" db="EMBL/GenBank/DDBJ databases">
        <title>Pengzhenrongella sicca gen. nov., sp. nov., a new member of suborder Micrococcineae isolated from High-Arctic tundra soil.</title>
        <authorList>
            <person name="Peng F."/>
        </authorList>
    </citation>
    <scope>NUCLEOTIDE SEQUENCE</scope>
    <source>
        <strain evidence="3">LRZ-2</strain>
    </source>
</reference>
<dbReference type="SUPFAM" id="SSF49879">
    <property type="entry name" value="SMAD/FHA domain"/>
    <property type="match status" value="1"/>
</dbReference>
<evidence type="ECO:0000256" key="1">
    <source>
        <dbReference type="ARBA" id="ARBA00022553"/>
    </source>
</evidence>
<dbReference type="InterPro" id="IPR000253">
    <property type="entry name" value="FHA_dom"/>
</dbReference>
<dbReference type="RefSeq" id="WP_227423251.1">
    <property type="nucleotide sequence ID" value="NZ_CP071868.1"/>
</dbReference>
<dbReference type="Gene3D" id="2.60.200.20">
    <property type="match status" value="1"/>
</dbReference>
<dbReference type="KEGG" id="psic:J4E96_17025"/>
<dbReference type="Proteomes" id="UP000663937">
    <property type="component" value="Chromosome"/>
</dbReference>
<dbReference type="Pfam" id="PF00498">
    <property type="entry name" value="FHA"/>
    <property type="match status" value="1"/>
</dbReference>
<dbReference type="InterPro" id="IPR008984">
    <property type="entry name" value="SMAD_FHA_dom_sf"/>
</dbReference>
<feature type="domain" description="FHA" evidence="2">
    <location>
        <begin position="357"/>
        <end position="411"/>
    </location>
</feature>
<proteinExistence type="predicted"/>
<evidence type="ECO:0000313" key="4">
    <source>
        <dbReference type="Proteomes" id="UP000663937"/>
    </source>
</evidence>
<dbReference type="AlphaFoldDB" id="A0A8A4ZC51"/>
<organism evidence="3 4">
    <name type="scientific">Pengzhenrongella sicca</name>
    <dbReference type="NCBI Taxonomy" id="2819238"/>
    <lineage>
        <taxon>Bacteria</taxon>
        <taxon>Bacillati</taxon>
        <taxon>Actinomycetota</taxon>
        <taxon>Actinomycetes</taxon>
        <taxon>Micrococcales</taxon>
        <taxon>Pengzhenrongella</taxon>
    </lineage>
</organism>
<keyword evidence="1" id="KW-0597">Phosphoprotein</keyword>
<keyword evidence="4" id="KW-1185">Reference proteome</keyword>
<accession>A0A8A4ZC51</accession>
<dbReference type="EMBL" id="CP071868">
    <property type="protein sequence ID" value="QTE28991.1"/>
    <property type="molecule type" value="Genomic_DNA"/>
</dbReference>
<sequence>MSSGGYVPGSQLAVVEVHGMALLPASTPDDVLAAVRAALGPAEPDGERAAVLLEALTLGTRLSNLPPFAVAVLAAGRVDLLVRGHYRAVVTAPRPAQVDGLHVTSWREESVDAPTLVELVELVELARDDDGSGRTLTLDRGVALAASVRLALPPTGLERELGVVPAAELGPAAAELVPAVGGTDDIPVVGSALELTRSGETVAGEPGIETAEQLVTGVPGAAAGPVPNRGGDGSGETDYGFLWDHTVVHDIEHAAVRAPAHASDPAPGPEASAGDHDGETIHLAELLGSPPAPVVPAPSGSGVLSRFCAQGHANAPHAVACGTCGGPFVGDPKLGTRPALGRLRLSSGATVDLDRTVILGRRPQASRVEAGDIPQLVAVGGREISRSHLELRVEDWNVLAVELGSRNGTLLLRPGQPPVRLVPNNPVPVRAGDQFDLGESIIVTAEDVP</sequence>
<gene>
    <name evidence="3" type="ORF">J4E96_17025</name>
</gene>
<protein>
    <submittedName>
        <fullName evidence="3">FHA domain-containing protein</fullName>
    </submittedName>
</protein>
<dbReference type="PROSITE" id="PS50006">
    <property type="entry name" value="FHA_DOMAIN"/>
    <property type="match status" value="1"/>
</dbReference>